<name>A0ACB9BSW0_9ASTR</name>
<comment type="caution">
    <text evidence="1">The sequence shown here is derived from an EMBL/GenBank/DDBJ whole genome shotgun (WGS) entry which is preliminary data.</text>
</comment>
<proteinExistence type="predicted"/>
<organism evidence="1 2">
    <name type="scientific">Smallanthus sonchifolius</name>
    <dbReference type="NCBI Taxonomy" id="185202"/>
    <lineage>
        <taxon>Eukaryota</taxon>
        <taxon>Viridiplantae</taxon>
        <taxon>Streptophyta</taxon>
        <taxon>Embryophyta</taxon>
        <taxon>Tracheophyta</taxon>
        <taxon>Spermatophyta</taxon>
        <taxon>Magnoliopsida</taxon>
        <taxon>eudicotyledons</taxon>
        <taxon>Gunneridae</taxon>
        <taxon>Pentapetalae</taxon>
        <taxon>asterids</taxon>
        <taxon>campanulids</taxon>
        <taxon>Asterales</taxon>
        <taxon>Asteraceae</taxon>
        <taxon>Asteroideae</taxon>
        <taxon>Heliantheae alliance</taxon>
        <taxon>Millerieae</taxon>
        <taxon>Smallanthus</taxon>
    </lineage>
</organism>
<sequence>MENTLLLVCLYVDDLIIASDSQDQIMEFKEHMKKDFEMTDMGVLHYFLGMEINYDQERIILSQHKYAKMLLDRFRMTNCSIASNPMEYGLKLSKEDPEEDVNPNAYRSLVGSLMYLKNSRPDIMFTVSKVSRFMEQPKRNHWEAGKRILRYVKGTLDHGITYTKTKEIALTGYSDSDYAVNLDDSKSTSGYVFHLGSGAISWQSKKQKVVALSSTEAEYIALSMPGCQAIWLRGIIEELKFQIKHSLTLYCDNKSTISLAKDPVYHDKSKHIRVKYHFIRDLIKTEDVRIKFYATKEQMADIFTKALQQKDFIRLKKLLNIDPV</sequence>
<dbReference type="EMBL" id="CM042039">
    <property type="protein sequence ID" value="KAI3725113.1"/>
    <property type="molecule type" value="Genomic_DNA"/>
</dbReference>
<evidence type="ECO:0000313" key="1">
    <source>
        <dbReference type="EMBL" id="KAI3725113.1"/>
    </source>
</evidence>
<reference evidence="1 2" key="2">
    <citation type="journal article" date="2022" name="Mol. Ecol. Resour.">
        <title>The genomes of chicory, endive, great burdock and yacon provide insights into Asteraceae paleo-polyploidization history and plant inulin production.</title>
        <authorList>
            <person name="Fan W."/>
            <person name="Wang S."/>
            <person name="Wang H."/>
            <person name="Wang A."/>
            <person name="Jiang F."/>
            <person name="Liu H."/>
            <person name="Zhao H."/>
            <person name="Xu D."/>
            <person name="Zhang Y."/>
        </authorList>
    </citation>
    <scope>NUCLEOTIDE SEQUENCE [LARGE SCALE GENOMIC DNA]</scope>
    <source>
        <strain evidence="2">cv. Yunnan</strain>
        <tissue evidence="1">Leaves</tissue>
    </source>
</reference>
<keyword evidence="2" id="KW-1185">Reference proteome</keyword>
<gene>
    <name evidence="1" type="ORF">L1987_64888</name>
</gene>
<protein>
    <submittedName>
        <fullName evidence="1">Uncharacterized protein</fullName>
    </submittedName>
</protein>
<accession>A0ACB9BSW0</accession>
<evidence type="ECO:0000313" key="2">
    <source>
        <dbReference type="Proteomes" id="UP001056120"/>
    </source>
</evidence>
<reference evidence="2" key="1">
    <citation type="journal article" date="2022" name="Mol. Ecol. Resour.">
        <title>The genomes of chicory, endive, great burdock and yacon provide insights into Asteraceae palaeo-polyploidization history and plant inulin production.</title>
        <authorList>
            <person name="Fan W."/>
            <person name="Wang S."/>
            <person name="Wang H."/>
            <person name="Wang A."/>
            <person name="Jiang F."/>
            <person name="Liu H."/>
            <person name="Zhao H."/>
            <person name="Xu D."/>
            <person name="Zhang Y."/>
        </authorList>
    </citation>
    <scope>NUCLEOTIDE SEQUENCE [LARGE SCALE GENOMIC DNA]</scope>
    <source>
        <strain evidence="2">cv. Yunnan</strain>
    </source>
</reference>
<dbReference type="Proteomes" id="UP001056120">
    <property type="component" value="Linkage Group LG22"/>
</dbReference>